<evidence type="ECO:0000256" key="4">
    <source>
        <dbReference type="ARBA" id="ARBA00023163"/>
    </source>
</evidence>
<dbReference type="PROSITE" id="PS50977">
    <property type="entry name" value="HTH_TETR_2"/>
    <property type="match status" value="1"/>
</dbReference>
<evidence type="ECO:0000313" key="8">
    <source>
        <dbReference type="Proteomes" id="UP000580043"/>
    </source>
</evidence>
<protein>
    <submittedName>
        <fullName evidence="7">TetR/AcrR family transcriptional regulator</fullName>
    </submittedName>
</protein>
<gene>
    <name evidence="7" type="ORF">HHL15_23525</name>
</gene>
<proteinExistence type="predicted"/>
<dbReference type="InterPro" id="IPR009057">
    <property type="entry name" value="Homeodomain-like_sf"/>
</dbReference>
<dbReference type="InterPro" id="IPR023772">
    <property type="entry name" value="DNA-bd_HTH_TetR-type_CS"/>
</dbReference>
<accession>A0A848G8W5</accession>
<feature type="DNA-binding region" description="H-T-H motif" evidence="5">
    <location>
        <begin position="67"/>
        <end position="86"/>
    </location>
</feature>
<keyword evidence="3 5" id="KW-0238">DNA-binding</keyword>
<evidence type="ECO:0000256" key="1">
    <source>
        <dbReference type="ARBA" id="ARBA00022491"/>
    </source>
</evidence>
<dbReference type="InterPro" id="IPR001647">
    <property type="entry name" value="HTH_TetR"/>
</dbReference>
<dbReference type="AlphaFoldDB" id="A0A848G8W5"/>
<keyword evidence="1" id="KW-0678">Repressor</keyword>
<evidence type="ECO:0000256" key="2">
    <source>
        <dbReference type="ARBA" id="ARBA00023015"/>
    </source>
</evidence>
<dbReference type="PANTHER" id="PTHR43479">
    <property type="entry name" value="ACREF/ENVCD OPERON REPRESSOR-RELATED"/>
    <property type="match status" value="1"/>
</dbReference>
<keyword evidence="4" id="KW-0804">Transcription</keyword>
<evidence type="ECO:0000256" key="5">
    <source>
        <dbReference type="PROSITE-ProRule" id="PRU00335"/>
    </source>
</evidence>
<dbReference type="PANTHER" id="PTHR43479:SF11">
    <property type="entry name" value="ACREF_ENVCD OPERON REPRESSOR-RELATED"/>
    <property type="match status" value="1"/>
</dbReference>
<dbReference type="PRINTS" id="PR00455">
    <property type="entry name" value="HTHTETR"/>
</dbReference>
<organism evidence="7 8">
    <name type="scientific">Zoogloea dura</name>
    <dbReference type="NCBI Taxonomy" id="2728840"/>
    <lineage>
        <taxon>Bacteria</taxon>
        <taxon>Pseudomonadati</taxon>
        <taxon>Pseudomonadota</taxon>
        <taxon>Betaproteobacteria</taxon>
        <taxon>Rhodocyclales</taxon>
        <taxon>Zoogloeaceae</taxon>
        <taxon>Zoogloea</taxon>
    </lineage>
</organism>
<reference evidence="7 8" key="1">
    <citation type="submission" date="2020-04" db="EMBL/GenBank/DDBJ databases">
        <title>Zoogloea sp. G-4-1-14 isolated from soil.</title>
        <authorList>
            <person name="Dahal R.H."/>
        </authorList>
    </citation>
    <scope>NUCLEOTIDE SEQUENCE [LARGE SCALE GENOMIC DNA]</scope>
    <source>
        <strain evidence="7 8">G-4-1-14</strain>
    </source>
</reference>
<name>A0A848G8W5_9RHOO</name>
<evidence type="ECO:0000256" key="3">
    <source>
        <dbReference type="ARBA" id="ARBA00023125"/>
    </source>
</evidence>
<dbReference type="SUPFAM" id="SSF46689">
    <property type="entry name" value="Homeodomain-like"/>
    <property type="match status" value="1"/>
</dbReference>
<keyword evidence="8" id="KW-1185">Reference proteome</keyword>
<evidence type="ECO:0000313" key="7">
    <source>
        <dbReference type="EMBL" id="NML28728.1"/>
    </source>
</evidence>
<dbReference type="PROSITE" id="PS01081">
    <property type="entry name" value="HTH_TETR_1"/>
    <property type="match status" value="1"/>
</dbReference>
<dbReference type="Gene3D" id="1.10.357.10">
    <property type="entry name" value="Tetracycline Repressor, domain 2"/>
    <property type="match status" value="1"/>
</dbReference>
<dbReference type="Pfam" id="PF00440">
    <property type="entry name" value="TetR_N"/>
    <property type="match status" value="1"/>
</dbReference>
<dbReference type="Proteomes" id="UP000580043">
    <property type="component" value="Unassembled WGS sequence"/>
</dbReference>
<dbReference type="InterPro" id="IPR050624">
    <property type="entry name" value="HTH-type_Tx_Regulator"/>
</dbReference>
<comment type="caution">
    <text evidence="7">The sequence shown here is derived from an EMBL/GenBank/DDBJ whole genome shotgun (WGS) entry which is preliminary data.</text>
</comment>
<evidence type="ECO:0000259" key="6">
    <source>
        <dbReference type="PROSITE" id="PS50977"/>
    </source>
</evidence>
<feature type="domain" description="HTH tetR-type" evidence="6">
    <location>
        <begin position="44"/>
        <end position="104"/>
    </location>
</feature>
<sequence length="235" mass="26372">MVACTFLATTRALVTYRCASTEMGAIAGRKGVGDGAGRRNRRSEETIATILAATEDIILRSGSDRVSILEVCEKAEVSRGTFYRYFSSQGDLLDAFSCHKRDNFHSALLVAAQVTEDPDSRFRAVVAYLEAYLESGQARRLLKVAPEYALGFFQRIFHDSVLRLQDVLAIVFDAWDARLGIRIDRELVCEMMIRYVLSEQLAPRGPTQRERSSRIESLILGLVSRRLGFMSNEFS</sequence>
<dbReference type="EMBL" id="JABBGA010000034">
    <property type="protein sequence ID" value="NML28728.1"/>
    <property type="molecule type" value="Genomic_DNA"/>
</dbReference>
<dbReference type="GO" id="GO:0003677">
    <property type="term" value="F:DNA binding"/>
    <property type="evidence" value="ECO:0007669"/>
    <property type="project" value="UniProtKB-UniRule"/>
</dbReference>
<keyword evidence="2" id="KW-0805">Transcription regulation</keyword>